<dbReference type="GeneID" id="27321007"/>
<protein>
    <recommendedName>
        <fullName evidence="3">Transcription factor domain-containing protein</fullName>
    </recommendedName>
</protein>
<dbReference type="AlphaFoldDB" id="A0A0D2A9A4"/>
<accession>A0A0D2A9A4</accession>
<evidence type="ECO:0000313" key="2">
    <source>
        <dbReference type="Proteomes" id="UP000054302"/>
    </source>
</evidence>
<keyword evidence="2" id="KW-1185">Reference proteome</keyword>
<dbReference type="VEuPathDB" id="FungiDB:PV10_03162"/>
<dbReference type="STRING" id="212818.A0A0D2A9A4"/>
<dbReference type="EMBL" id="KN847521">
    <property type="protein sequence ID" value="KIV95518.1"/>
    <property type="molecule type" value="Genomic_DNA"/>
</dbReference>
<dbReference type="HOGENOM" id="CLU_622611_0_0_1"/>
<dbReference type="InterPro" id="IPR021858">
    <property type="entry name" value="Fun_TF"/>
</dbReference>
<dbReference type="OrthoDB" id="4464164at2759"/>
<evidence type="ECO:0000313" key="1">
    <source>
        <dbReference type="EMBL" id="KIV95518.1"/>
    </source>
</evidence>
<dbReference type="Proteomes" id="UP000054302">
    <property type="component" value="Unassembled WGS sequence"/>
</dbReference>
<organism evidence="1 2">
    <name type="scientific">Exophiala mesophila</name>
    <name type="common">Black yeast-like fungus</name>
    <dbReference type="NCBI Taxonomy" id="212818"/>
    <lineage>
        <taxon>Eukaryota</taxon>
        <taxon>Fungi</taxon>
        <taxon>Dikarya</taxon>
        <taxon>Ascomycota</taxon>
        <taxon>Pezizomycotina</taxon>
        <taxon>Eurotiomycetes</taxon>
        <taxon>Chaetothyriomycetidae</taxon>
        <taxon>Chaetothyriales</taxon>
        <taxon>Herpotrichiellaceae</taxon>
        <taxon>Exophiala</taxon>
    </lineage>
</organism>
<name>A0A0D2A9A4_EXOME</name>
<dbReference type="RefSeq" id="XP_016227092.1">
    <property type="nucleotide sequence ID" value="XM_016367574.1"/>
</dbReference>
<dbReference type="Pfam" id="PF11951">
    <property type="entry name" value="Fungal_trans_2"/>
    <property type="match status" value="1"/>
</dbReference>
<sequence length="440" mass="50091">MDAPKRNTVKRIKKELVPLESKAKLEHLLQVRNDVSRSELDTATAISQTASNTEQKILEILRRSLQPFSDRLDPFAALPISLDRFQEHLVSFYLLYYPKVTYGFSPRLRPHPVASNFSIALTTPACFQVALARSALYRLSLSKYASDTEKGELEMAMMRHKGEAIKLVRDLSIRSDPKQKDDLLASMISLGTLDRRTGAKDTSGLHFAAVRRTLKVTGGPLAVNSVLLSRVMCFFECIYGTSPESYIWDESDLTRLWNGLNEFLSKVWGLWQSLSTIRALTARPLVAHVSAPIHSFNLQPGSILLSLVSRPLSAEGEIPQQRRLELVFQITTLLTLAMITLDFADDFRTLQQYMDDLHTMMKDLNLQGQSCNNAMWQIQVNDHTDSHSRRIWRAASYAWVMKHVSFTVQLSLKEWLLKFITGKAVDKEYRLDSYHFSYAS</sequence>
<proteinExistence type="predicted"/>
<dbReference type="PANTHER" id="PTHR37540:SF10">
    <property type="entry name" value="SIGMA-70 REGION 2 FAMILY PROTEIN"/>
    <property type="match status" value="1"/>
</dbReference>
<dbReference type="PANTHER" id="PTHR37540">
    <property type="entry name" value="TRANSCRIPTION FACTOR (ACR-2), PUTATIVE-RELATED-RELATED"/>
    <property type="match status" value="1"/>
</dbReference>
<reference evidence="1 2" key="1">
    <citation type="submission" date="2015-01" db="EMBL/GenBank/DDBJ databases">
        <title>The Genome Sequence of Exophiala mesophila CBS40295.</title>
        <authorList>
            <consortium name="The Broad Institute Genomics Platform"/>
            <person name="Cuomo C."/>
            <person name="de Hoog S."/>
            <person name="Gorbushina A."/>
            <person name="Stielow B."/>
            <person name="Teixiera M."/>
            <person name="Abouelleil A."/>
            <person name="Chapman S.B."/>
            <person name="Priest M."/>
            <person name="Young S.K."/>
            <person name="Wortman J."/>
            <person name="Nusbaum C."/>
            <person name="Birren B."/>
        </authorList>
    </citation>
    <scope>NUCLEOTIDE SEQUENCE [LARGE SCALE GENOMIC DNA]</scope>
    <source>
        <strain evidence="1 2">CBS 40295</strain>
    </source>
</reference>
<evidence type="ECO:0008006" key="3">
    <source>
        <dbReference type="Google" id="ProtNLM"/>
    </source>
</evidence>
<gene>
    <name evidence="1" type="ORF">PV10_03162</name>
</gene>